<feature type="transmembrane region" description="Helical" evidence="2">
    <location>
        <begin position="226"/>
        <end position="245"/>
    </location>
</feature>
<feature type="region of interest" description="Disordered" evidence="1">
    <location>
        <begin position="4180"/>
        <end position="4300"/>
    </location>
</feature>
<accession>A0AAV2A686</accession>
<feature type="region of interest" description="Disordered" evidence="1">
    <location>
        <begin position="3899"/>
        <end position="3929"/>
    </location>
</feature>
<feature type="region of interest" description="Disordered" evidence="1">
    <location>
        <begin position="4344"/>
        <end position="4377"/>
    </location>
</feature>
<feature type="compositionally biased region" description="Polar residues" evidence="1">
    <location>
        <begin position="3231"/>
        <end position="3256"/>
    </location>
</feature>
<feature type="region of interest" description="Disordered" evidence="1">
    <location>
        <begin position="2484"/>
        <end position="2774"/>
    </location>
</feature>
<feature type="compositionally biased region" description="Polar residues" evidence="1">
    <location>
        <begin position="5662"/>
        <end position="5683"/>
    </location>
</feature>
<feature type="compositionally biased region" description="Polar residues" evidence="1">
    <location>
        <begin position="2986"/>
        <end position="2998"/>
    </location>
</feature>
<evidence type="ECO:0000313" key="4">
    <source>
        <dbReference type="Proteomes" id="UP001497382"/>
    </source>
</evidence>
<feature type="region of interest" description="Disordered" evidence="1">
    <location>
        <begin position="936"/>
        <end position="1018"/>
    </location>
</feature>
<feature type="compositionally biased region" description="Basic and acidic residues" evidence="1">
    <location>
        <begin position="5933"/>
        <end position="5972"/>
    </location>
</feature>
<feature type="compositionally biased region" description="Basic and acidic residues" evidence="1">
    <location>
        <begin position="1230"/>
        <end position="1246"/>
    </location>
</feature>
<keyword evidence="2" id="KW-0812">Transmembrane</keyword>
<evidence type="ECO:0008006" key="5">
    <source>
        <dbReference type="Google" id="ProtNLM"/>
    </source>
</evidence>
<feature type="compositionally biased region" description="Polar residues" evidence="1">
    <location>
        <begin position="6090"/>
        <end position="6103"/>
    </location>
</feature>
<feature type="compositionally biased region" description="Basic residues" evidence="1">
    <location>
        <begin position="3277"/>
        <end position="3290"/>
    </location>
</feature>
<feature type="transmembrane region" description="Helical" evidence="2">
    <location>
        <begin position="3695"/>
        <end position="3714"/>
    </location>
</feature>
<feature type="compositionally biased region" description="Basic and acidic residues" evidence="1">
    <location>
        <begin position="5130"/>
        <end position="5144"/>
    </location>
</feature>
<feature type="compositionally biased region" description="Polar residues" evidence="1">
    <location>
        <begin position="5236"/>
        <end position="5259"/>
    </location>
</feature>
<feature type="compositionally biased region" description="Basic and acidic residues" evidence="1">
    <location>
        <begin position="4592"/>
        <end position="4602"/>
    </location>
</feature>
<evidence type="ECO:0000256" key="1">
    <source>
        <dbReference type="SAM" id="MobiDB-lite"/>
    </source>
</evidence>
<feature type="compositionally biased region" description="Polar residues" evidence="1">
    <location>
        <begin position="2214"/>
        <end position="2224"/>
    </location>
</feature>
<organism evidence="3 4">
    <name type="scientific">Larinioides sclopetarius</name>
    <dbReference type="NCBI Taxonomy" id="280406"/>
    <lineage>
        <taxon>Eukaryota</taxon>
        <taxon>Metazoa</taxon>
        <taxon>Ecdysozoa</taxon>
        <taxon>Arthropoda</taxon>
        <taxon>Chelicerata</taxon>
        <taxon>Arachnida</taxon>
        <taxon>Araneae</taxon>
        <taxon>Araneomorphae</taxon>
        <taxon>Entelegynae</taxon>
        <taxon>Araneoidea</taxon>
        <taxon>Araneidae</taxon>
        <taxon>Larinioides</taxon>
    </lineage>
</organism>
<feature type="region of interest" description="Disordered" evidence="1">
    <location>
        <begin position="6075"/>
        <end position="6128"/>
    </location>
</feature>
<feature type="compositionally biased region" description="Polar residues" evidence="1">
    <location>
        <begin position="5145"/>
        <end position="5175"/>
    </location>
</feature>
<feature type="compositionally biased region" description="Basic and acidic residues" evidence="1">
    <location>
        <begin position="4266"/>
        <end position="4300"/>
    </location>
</feature>
<feature type="compositionally biased region" description="Basic and acidic residues" evidence="1">
    <location>
        <begin position="2809"/>
        <end position="2818"/>
    </location>
</feature>
<feature type="compositionally biased region" description="Basic residues" evidence="1">
    <location>
        <begin position="957"/>
        <end position="966"/>
    </location>
</feature>
<feature type="compositionally biased region" description="Polar residues" evidence="1">
    <location>
        <begin position="424"/>
        <end position="438"/>
    </location>
</feature>
<feature type="compositionally biased region" description="Polar residues" evidence="1">
    <location>
        <begin position="4063"/>
        <end position="4075"/>
    </location>
</feature>
<feature type="compositionally biased region" description="Basic and acidic residues" evidence="1">
    <location>
        <begin position="4087"/>
        <end position="4108"/>
    </location>
</feature>
<feature type="compositionally biased region" description="Basic and acidic residues" evidence="1">
    <location>
        <begin position="3299"/>
        <end position="3330"/>
    </location>
</feature>
<feature type="transmembrane region" description="Helical" evidence="2">
    <location>
        <begin position="131"/>
        <end position="155"/>
    </location>
</feature>
<feature type="compositionally biased region" description="Basic and acidic residues" evidence="1">
    <location>
        <begin position="5421"/>
        <end position="5470"/>
    </location>
</feature>
<feature type="compositionally biased region" description="Polar residues" evidence="1">
    <location>
        <begin position="2527"/>
        <end position="2562"/>
    </location>
</feature>
<feature type="compositionally biased region" description="Polar residues" evidence="1">
    <location>
        <begin position="5631"/>
        <end position="5649"/>
    </location>
</feature>
<feature type="compositionally biased region" description="Basic and acidic residues" evidence="1">
    <location>
        <begin position="4997"/>
        <end position="5011"/>
    </location>
</feature>
<feature type="compositionally biased region" description="Basic residues" evidence="1">
    <location>
        <begin position="5920"/>
        <end position="5932"/>
    </location>
</feature>
<feature type="region of interest" description="Disordered" evidence="1">
    <location>
        <begin position="1877"/>
        <end position="1909"/>
    </location>
</feature>
<feature type="compositionally biased region" description="Basic and acidic residues" evidence="1">
    <location>
        <begin position="967"/>
        <end position="980"/>
    </location>
</feature>
<feature type="region of interest" description="Disordered" evidence="1">
    <location>
        <begin position="1056"/>
        <end position="1133"/>
    </location>
</feature>
<feature type="region of interest" description="Disordered" evidence="1">
    <location>
        <begin position="4587"/>
        <end position="4667"/>
    </location>
</feature>
<feature type="region of interest" description="Disordered" evidence="1">
    <location>
        <begin position="3148"/>
        <end position="3212"/>
    </location>
</feature>
<feature type="region of interest" description="Disordered" evidence="1">
    <location>
        <begin position="793"/>
        <end position="832"/>
    </location>
</feature>
<feature type="compositionally biased region" description="Basic and acidic residues" evidence="1">
    <location>
        <begin position="5186"/>
        <end position="5201"/>
    </location>
</feature>
<feature type="region of interest" description="Disordered" evidence="1">
    <location>
        <begin position="2180"/>
        <end position="2453"/>
    </location>
</feature>
<feature type="compositionally biased region" description="Polar residues" evidence="1">
    <location>
        <begin position="2734"/>
        <end position="2743"/>
    </location>
</feature>
<keyword evidence="2" id="KW-0472">Membrane</keyword>
<feature type="compositionally biased region" description="Basic and acidic residues" evidence="1">
    <location>
        <begin position="4361"/>
        <end position="4377"/>
    </location>
</feature>
<feature type="compositionally biased region" description="Basic and acidic residues" evidence="1">
    <location>
        <begin position="4611"/>
        <end position="4623"/>
    </location>
</feature>
<feature type="compositionally biased region" description="Basic and acidic residues" evidence="1">
    <location>
        <begin position="2858"/>
        <end position="2881"/>
    </location>
</feature>
<proteinExistence type="predicted"/>
<feature type="compositionally biased region" description="Basic and acidic residues" evidence="1">
    <location>
        <begin position="1670"/>
        <end position="1686"/>
    </location>
</feature>
<reference evidence="3 4" key="1">
    <citation type="submission" date="2024-04" db="EMBL/GenBank/DDBJ databases">
        <authorList>
            <person name="Rising A."/>
            <person name="Reimegard J."/>
            <person name="Sonavane S."/>
            <person name="Akerstrom W."/>
            <person name="Nylinder S."/>
            <person name="Hedman E."/>
            <person name="Kallberg Y."/>
        </authorList>
    </citation>
    <scope>NUCLEOTIDE SEQUENCE [LARGE SCALE GENOMIC DNA]</scope>
</reference>
<feature type="compositionally biased region" description="Polar residues" evidence="1">
    <location>
        <begin position="2586"/>
        <end position="2595"/>
    </location>
</feature>
<feature type="compositionally biased region" description="Basic and acidic residues" evidence="1">
    <location>
        <begin position="467"/>
        <end position="490"/>
    </location>
</feature>
<sequence length="6190" mass="691897">MGGYEVTADSEQPMMFRACLPAVKADQCVIVKMARLLIKEKVERKDPEESRVINALSEAVKTVRSNAISLSCFIAEFNGWRKKIEPNIAFLRESYESFLERTSPSALQRLFVTTFAATCFLESIRTKNPDCCFIGIFFCALLALMSFMTAIIGLLSTAPNKSVKSILNWISTMNVLSKEVSHRLDRARRVFQLTVGPEMLHTISRDTDCLTVSRWRYFFRLFFLNFLHWFSIYGPVFAVQVCIFLKIQSFMELSEVLKVFSLLIIFVNVLIQDIKIRRIRKQISFQARCLESETDAFLFWFHERSNLRLLLEQYEFLKEPLLRTLKCGNDINKKDSAQSFILFGITMIKVSDVLQDSIDPKNLKSILQFLIFNDTSMCSKTKVELISDKINDEEENELANLPIGIVSHSSLAQEVQNNEDKNKVSSTTDNKVSASQFAQKGMKEEGNSETSSPADDKVLHSPIAQKCVDERDNKPLSTSVERDLSEKNRIETLPFQNTEREDMKIALEYRTHETKSDSRTISDALDKNDADGKRPEISVILENMSEIETSFISYEEKESTNDPTLPSLSFRQTYDSKDSDLTEQSGKDENVGRMEYSKTNKGRASMNKSPLQDTPVKANLVINRKNFLSENPDLNHDAVVTEADETTKFRNLDETFHTTKVVSSSAVKTQPNSEVEDQEKIHFRKIKPQADNTKAATQESGCDKSLKSVHRDKTLVDYSITLSDIGMDLKSISEYLNCYHQSLEDKEINLDKTASEEVVREVLRNYFKHVNLPDSPIQMPTGIKDKSEDRVLRKDKNVQSHPQNASLEKGIEDNTTQAGVSVEEGDKADKEQKHSYFKKTKIKLKENGDLTRLKSISQYLNGCHQSLEDNEHNLDKTASEEIVPEVLRNYFKHVNLPDSPIQMPTGIKDKSEDTVLHKDKNVQSHPQKVSLVKGIEDNTTQAGASVEEGDKADKEKKHPHFKQAKLKLKENGDLKSECKQKKTKTFSRNNSVSEDPPANISDLRNNGETNDAKSTTSDYVLSSHISDLDQPSIENLKSLDPNPLNSVNLLMQSLSIDSQKQEPSDDPHSFIKRNEENIHLETDFNKGKEENSDNRSYTSVFRSPQFPSKDPQRTSNNNLEKNHFEGHSTPREAHREIDLSKEKAMILNDKSNVFVFGSLQFPSKDPPKNSNNNLEKNHFAGYNTPKEAHSEIDLSKEKAMILNDKSNVFVFGSLHFPSKDPQKTSNNNSEKNHFEGHSTPREAHSEIDLSKEKAMILNDKSNVFVFGSLQFPSKDPQKTSNNNLEKNHFEGYNTPKDAYNENDLSKEKAMILNDKSNVFVFGSLQFPSKDPQKTSNTNLEKNHFEGHSTPREAHSEIDLSKEKAMILNDKSNVFVFGSLQFPSKDPQKTSNTNLEKNHFEGHSTPREAHSEIDLSKEKAMILNDKSNVFLFGSLHFPSKDPPKNSNNNLEKNHFEGYYTPKEVHNENDLSKQKAMILNDKSNVFVFGSLQFPSKDPPKNSNNNLEKNHFEGYTNSKGAHGEILLSKEKEMILNDKSNVFVFGSLQFSSKNPPKNSNNNLEKNHFEGYNTPKEAHSEIELSKEEATILNDKSNVFVFGSLQFPSKDPQKTSNNNLEKNHFGGYNTPKETHSENDLSKEKAMILNDKSNVFVFGSLQFPSKDPKKTSNNNSEKNHFEGHSTPREAHSEIDLSKEKAMILNDKSNVFVFGSLQFPSKNPPKNSNNNLEKNHFEGYNTPKEAHSEIELSKEEATILNDKSNVFVFGSLQFPSKDPQKTSNNNLEKNHFEGYNTPKEAHSENDLSKEKAMILNDKSNVFVFGSLQFPSKDPQKTSNNNLEKNHFDGYTNSKEAHGEIHLSKEKEMILNDKSNVFVFGSLQFPSKDPQKTSNNNSEKNHFEGYDTPKEAHSENDLSKEKAMILNDKSNVFVFGSLQFPSKDPQKTSNNNLEKNHFEGYTTPKEAYSEIDLNKEKEKIFNNDSDVFVFGPRHFARKDPKKPSTNNLERSSFGNYTTGNVAHHGTALQELPSEDFEKCLIEENSKDKQKTANSEPKLFEFGSTKKDNANEKLSNNILQSNHFENSSNKSGVGCSNNVGFGDQGFPKESFNEQNMEQKSDTEYIEIPIDTKSRLQFQRSFKITLNASDKEIENEAESSMKKAIQRLAYGDFIYESTNVLNQINFNPALERGRHQEEKSANQNKSRNGKKNQISRSNEIKPCISQENGSCTMAENETPGGKQNEPSTAGEKGPCIVTENESPGGKQNEPSTAGEKGPCIVTENETPGGKQNEPSTAREKGPCIVTEKETPDGKPNELSTAREKGPCIVTENETPDGKPNEPSTAREKGPCIVTEKETPDGKPNEPSTAREKGPCIVTENETPDGKPNEPSTAGEKGPCIVTKNETPRGKQNEPSTAREKGPCNVTEKETPGGKQNEPSTAGEKGPCIVTENKTPGGKQNGLYTSEEKGPWIVAENITFDGKQNKLSSAEENGFIIDKGNQTSNNKENEFCSSEENAVKNATTDGKQNETLNIERNRPSIGTENENSGDKQNASLNSENIGPTSEEGSQISGNKENKSFQENKTCSGIQKGFPGGKQTKSFHSNENAPIGDQGSLTSSNEEKKSCNFGETGPCSEEQNVAADGKQNKYFKSNEYRPISNLGNQASSDKGDRSCSSEGNESVGRAVGNDISNNEIYKPHSFQENGPHSEVENESTDRKQNKSLKAEENVTSNGKDERNSLNKKSKQFNSKANQPDTPGESELYISKADEFHSSESNVQGSDENRPLSCEENKYCDAENNEFGNDEKDKTFDAEGKELCNDEMHEPCHDGENTIGERTLLDSTNNSTDLHVPKNMTEKRPRSSESSATSKLKKETSTESEVLVKNEKAMKDRLESQQNQEMQTHHAEIADTTPDAGSLNQSDKQNTKDDAGTDTITDSGYYDMDGNMSSLQKSKQNSNTCHSNEDELGKESNYNNFEESSHSFASDKNRVNTHLDHTLSDANLSDSPSSGNKESKNFRMEDNVVLPEYSGMDSNKKNPNTELNQSILASESQQDIEKCSINKKINIQYSEREIKCAETSTELKALKSAGSSASDCTELSSSELALLLASELSSSDHKDYTHLISADISMLSEDCKNSTHKDDETDINMGLLFEENQYNVEHRSSNEEVDGQNSGTVSERAACSSESPPAAELPAQLPSKVPTSEHAESPSSIQKECSDLQPGDASMLSENFRMNSTQIDESRDLNLSFSPDENNHSNNGEVSDQHSGTASEKADDSSECKSPKSGTVHKVSGKRVRKSHKLKDRRSSSIMHDTSDSDSRKQATWDSDICSKKAQERTVERPVHEASSSEFDGNEHHFNIEFVGDQCSGTTSKGAEYSSSSKLGIARLSKSENGAIISEQTQILSPEQSESFYTRDEAPVCSLRYKNLDVDIFPPLTRLKLKLVDQNRKTRTSSENNEALMSETSVCQSMNSEDSLASEDDGSTKQAESQTSIRQGSGVIQKGKVVVSPIFQSPRIVFVKGFAKVERKNPEESRVINALSEAVKTVRGHVNSLSCFIAEFNGWRKKIEPNIAFLSESYQSFLKRTSPSALQRFFATTFAAICFLESIRTKNPDCCFIGIFFCAFLALMSFMTAIIGLLSTAPNKSVKSILNWISTMNVLSKEVSHRLDRARRVFQLTVGPEMLHTISRDTDCLTVSRWKYFFRLFFLNFLHWFSIYGTVFAVQVCIYLKIQSFVELTEVLKVLTLLIIFVNALVQDIKIRRIGKQIRFQARCLESETDAFLFWFHERSNLRLLLEQYEFLKEPLLRTLKCGNDINKKDSAHSFILFGITIIKVSDVLQDSIDPENLKTILQFLIFNDTSMCSKTKVELISDKTPDIPSVLQTKKDLADCFLHLGTVLKESKLTSCVPITTTEENKSGEELPKILNPKEPSPVDEKSPKKNLKKSKIPKKIPGVMKRHSFVNEKGELNEVSKTVTSDRHEKENVEGENMLKVTKSKDFDSEDKKCVTSIDISPLPLLGTTEKPQVVDLISESKLGNEETCTTHSDLKENKKSQNSQKAILKVTELDGFNSEGKKLPASLNNIPSTSQTTMEKSEELVVSPKSEAKCRDAFAKNRNKMETKKNENLQNKQSNLPEDMISHPTLHQEVQSNEDQDKQLNLPNDVIIPSTLDQKVVGEEEENDLANFPIGIVSHSSLAQEVQNNEDKSKVSSTTDNKVCASQFAQKGMKEEGNSETSSPADDKVLHSPIAQKCVDERDNKPLSTSVERDLSEKYRTETLPFQNTRREDMKTAGEYRTDETKSDSRTISDGLDKNDADGKRPEISVILENMSEIETSFISYEEKESINDPTLPSFSFRQIYDSKDSDLTEQSGKDGNVGKMEDSKTNKGRDSMNKLPLKETTVKANLIINRKNFISENPDLNHDAIVTEIDETTKFRNLDETFQTTKIGSSSAVKTQPNSAVVDHEEIHFREIKAQEDNTEAATPESGCDKSLKSVHRDKTLVDYRISLSDIGIDLKSISQYLNCYHQLLEDKEINLDKTAFEEIVREVLRNYFKHVNLPDSPIQMPTGIKEKSEETVLPKDKYVQSHPQNLSLVKGIEDNTTQAGVSVEEGDKADKEQKHPHFKKTKIKLKENGDLKSEFKQRKRKTFSRNNSVSEDPPANISGLGNNTETNDAKPSTYDYVSSSHISDLDQPSIENLQSLDPNQLNSLNLLMQSLSIDSQKQEPSDDPHSFIKRNEENIHLETDFNKGKEKISDNRSYTFEFGSPQFPSKDPQKTSNNNLEKNYFQSYITAKEAHSEIDLSKEKILKNKSDVFVFGSSQIVPKDTKKPSTNNLEIYTFGNYTTENVAHHGTALQELPTEDFEKCLIEQNSKDKQKTANSEPKLFEFGSTKKYNANEKLSNNILQSNHFENSSNENGVGCSNNVGFGDQGFPKESFNEQNMEQNSDSEYFEIPIDTKSRLLFQRGFKITLNVSDKEIENEAEGNKKKGFQRRTYEDFVIVSTNILKQPNFNPRCRHQEDNSANKNESKNGKKNQISSNNEIKPCISQENGSCTMTENETPGGNQNESSTAEGKGPCTVTENETPGGKQNEPSTAEGKGPCTVTENETPGGKQNEPSTAEGKGPCTMAENETPGGKQNEPSSTEEIEPIGDKVNEISNNKEDNFCSSGENLSFNGVKNATSGGKQNESLNTEGNRPSIGAENDTSNDKQSKAFHSEKNEPPNDEGSQIFSKIENKPYCFQENGGFSGSQKVFPDGNQTKSFNSNENAPIGDQGSQTSSNKEKKSCNFGETGPCSGKPNAAAGRKQNKSLKSKEYRPISNLGNQASSDKGDRSCSSEGNESASRSVGNDISNNEIYKPHSFQENGPHSEVENESTDRKQNKSLKAEENVTSNGKDKRNSINKKNKQFNAKANQSDTPGESEPCISKADEFHSSESDVQSSDENRPLSGEENKYCDAEDNKFGNDKKDKTFDAEGKELCNDEMHEPFHDGENTIGERTLLDSTNNSTDLHVPKSMTEKRPRSSESSATSKLKKETSTESEVLVKNEKAMKDRLESQQNQEMQTHHTEIADTTIDAGSLNQSDKQNTKDDAGTDTITDSGYYDMDGNMSSLQKSKHELDELGKENNYNNFEESSHSFESDKNGTNTHLDHTLSDANLSELPSSGSKENQNIRMEDNVAMPEDSGMNSNQTTELNQSFLSSGNQQDLKNRSINKKINIQYSEREIKCAETSTESRASKSAGLSASDCTELSSSELALLLASELSFSDHKDCSHLNSEDISMLSEICKNSTHKDDETDLNMGLLFEENQYNVEHRSSNEEVDGQNSGTVTERAACSSESPPAAELPAQLPSKVPTSEHAESSSSIQKECSDLQPVDTSVLSENFRMNSTQIDESRDLNLSFSPDENNHSNNGEVSDKHSGTASEKADDSSECKSPKSGTVNKVPGKRVRKRHKLKDRRSSSIRHDTSDSDSRKQATWDSDICSKKAQERTVERPVHEASSSEFDGNEHHFNIEFVGDQCSGTASKGAEYSSSPKLGISRLSKSENGAIISEQTPILSPEQSESFYTRDEAPVCSLHYKNLDVDIFPPLTRLKLKLVDQNRKTRTSHGNNEALMSETSVSQSMNSEDSLASEDDGSAEQAVSQTSIRQGSGVIQKYENKPLHFEDRNVILNYSKHSGSLNYSHSLSEGNQITFKSKNTKLFIKTENIDQSEGNIS</sequence>
<feature type="region of interest" description="Disordered" evidence="1">
    <location>
        <begin position="4054"/>
        <end position="4147"/>
    </location>
</feature>
<feature type="compositionally biased region" description="Basic and acidic residues" evidence="1">
    <location>
        <begin position="1890"/>
        <end position="1909"/>
    </location>
</feature>
<dbReference type="Proteomes" id="UP001497382">
    <property type="component" value="Unassembled WGS sequence"/>
</dbReference>
<evidence type="ECO:0000313" key="3">
    <source>
        <dbReference type="EMBL" id="CAL1278419.1"/>
    </source>
</evidence>
<feature type="transmembrane region" description="Helical" evidence="2">
    <location>
        <begin position="3600"/>
        <end position="3624"/>
    </location>
</feature>
<keyword evidence="4" id="KW-1185">Reference proteome</keyword>
<feature type="compositionally biased region" description="Polar residues" evidence="1">
    <location>
        <begin position="5315"/>
        <end position="5334"/>
    </location>
</feature>
<feature type="region of interest" description="Disordered" evidence="1">
    <location>
        <begin position="5790"/>
        <end position="5979"/>
    </location>
</feature>
<evidence type="ECO:0000256" key="2">
    <source>
        <dbReference type="SAM" id="Phobius"/>
    </source>
</evidence>
<feature type="compositionally biased region" description="Basic and acidic residues" evidence="1">
    <location>
        <begin position="2694"/>
        <end position="2727"/>
    </location>
</feature>
<feature type="compositionally biased region" description="Basic and acidic residues" evidence="1">
    <location>
        <begin position="5592"/>
        <end position="5601"/>
    </location>
</feature>
<feature type="compositionally biased region" description="Basic and acidic residues" evidence="1">
    <location>
        <begin position="3258"/>
        <end position="3268"/>
    </location>
</feature>
<feature type="compositionally biased region" description="Polar residues" evidence="1">
    <location>
        <begin position="2190"/>
        <end position="2206"/>
    </location>
</feature>
<feature type="compositionally biased region" description="Basic and acidic residues" evidence="1">
    <location>
        <begin position="2394"/>
        <end position="2420"/>
    </location>
</feature>
<feature type="compositionally biased region" description="Polar residues" evidence="1">
    <location>
        <begin position="3470"/>
        <end position="3481"/>
    </location>
</feature>
<feature type="compositionally biased region" description="Polar residues" evidence="1">
    <location>
        <begin position="5851"/>
        <end position="5889"/>
    </location>
</feature>
<feature type="compositionally biased region" description="Polar residues" evidence="1">
    <location>
        <begin position="1002"/>
        <end position="1018"/>
    </location>
</feature>
<feature type="region of interest" description="Disordered" evidence="1">
    <location>
        <begin position="555"/>
        <end position="590"/>
    </location>
</feature>
<feature type="compositionally biased region" description="Polar residues" evidence="1">
    <location>
        <begin position="561"/>
        <end position="573"/>
    </location>
</feature>
<feature type="compositionally biased region" description="Polar residues" evidence="1">
    <location>
        <begin position="2488"/>
        <end position="2520"/>
    </location>
</feature>
<feature type="compositionally biased region" description="Polar residues" evidence="1">
    <location>
        <begin position="4646"/>
        <end position="4667"/>
    </location>
</feature>
<feature type="compositionally biased region" description="Basic and acidic residues" evidence="1">
    <location>
        <begin position="5610"/>
        <end position="5630"/>
    </location>
</feature>
<dbReference type="EMBL" id="CAXIEN010000112">
    <property type="protein sequence ID" value="CAL1278419.1"/>
    <property type="molecule type" value="Genomic_DNA"/>
</dbReference>
<comment type="caution">
    <text evidence="3">The sequence shown here is derived from an EMBL/GenBank/DDBJ whole genome shotgun (WGS) entry which is preliminary data.</text>
</comment>
<feature type="compositionally biased region" description="Polar residues" evidence="1">
    <location>
        <begin position="1094"/>
        <end position="1106"/>
    </location>
</feature>
<feature type="compositionally biased region" description="Polar residues" evidence="1">
    <location>
        <begin position="3439"/>
        <end position="3461"/>
    </location>
</feature>
<feature type="region of interest" description="Disordered" evidence="1">
    <location>
        <begin position="1216"/>
        <end position="1246"/>
    </location>
</feature>
<feature type="compositionally biased region" description="Low complexity" evidence="1">
    <location>
        <begin position="5809"/>
        <end position="5827"/>
    </location>
</feature>
<feature type="compositionally biased region" description="Basic and acidic residues" evidence="1">
    <location>
        <begin position="2324"/>
        <end position="2362"/>
    </location>
</feature>
<feature type="compositionally biased region" description="Basic and acidic residues" evidence="1">
    <location>
        <begin position="4235"/>
        <end position="4258"/>
    </location>
</feature>
<protein>
    <recommendedName>
        <fullName evidence="5">Odorant receptor</fullName>
    </recommendedName>
</protein>
<feature type="region of interest" description="Disordered" evidence="1">
    <location>
        <begin position="2809"/>
        <end position="3004"/>
    </location>
</feature>
<gene>
    <name evidence="3" type="ORF">LARSCL_LOCUS9766</name>
</gene>
<feature type="region of interest" description="Disordered" evidence="1">
    <location>
        <begin position="4990"/>
        <end position="5683"/>
    </location>
</feature>
<feature type="region of interest" description="Disordered" evidence="1">
    <location>
        <begin position="3231"/>
        <end position="3337"/>
    </location>
</feature>
<feature type="compositionally biased region" description="Basic and acidic residues" evidence="1">
    <location>
        <begin position="5890"/>
        <end position="5910"/>
    </location>
</feature>
<feature type="compositionally biased region" description="Polar residues" evidence="1">
    <location>
        <begin position="5014"/>
        <end position="5052"/>
    </location>
</feature>
<name>A0AAV2A686_9ARAC</name>
<feature type="compositionally biased region" description="Polar residues" evidence="1">
    <location>
        <begin position="6114"/>
        <end position="6123"/>
    </location>
</feature>
<feature type="region of interest" description="Disordered" evidence="1">
    <location>
        <begin position="1657"/>
        <end position="1686"/>
    </location>
</feature>
<feature type="region of interest" description="Disordered" evidence="1">
    <location>
        <begin position="3433"/>
        <end position="3481"/>
    </location>
</feature>
<feature type="region of interest" description="Disordered" evidence="1">
    <location>
        <begin position="414"/>
        <end position="490"/>
    </location>
</feature>
<feature type="compositionally biased region" description="Polar residues" evidence="1">
    <location>
        <begin position="2933"/>
        <end position="2948"/>
    </location>
</feature>
<feature type="compositionally biased region" description="Basic and acidic residues" evidence="1">
    <location>
        <begin position="574"/>
        <end position="590"/>
    </location>
</feature>
<feature type="compositionally biased region" description="Basic and acidic residues" evidence="1">
    <location>
        <begin position="2180"/>
        <end position="2189"/>
    </location>
</feature>
<feature type="compositionally biased region" description="Basic and acidic residues" evidence="1">
    <location>
        <begin position="1120"/>
        <end position="1133"/>
    </location>
</feature>
<feature type="compositionally biased region" description="Basic and acidic residues" evidence="1">
    <location>
        <begin position="1059"/>
        <end position="1093"/>
    </location>
</feature>
<feature type="compositionally biased region" description="Basic and acidic residues" evidence="1">
    <location>
        <begin position="2285"/>
        <end position="2314"/>
    </location>
</feature>
<keyword evidence="2" id="KW-1133">Transmembrane helix</keyword>
<feature type="compositionally biased region" description="Basic and acidic residues" evidence="1">
    <location>
        <begin position="2965"/>
        <end position="2985"/>
    </location>
</feature>
<feature type="compositionally biased region" description="Low complexity" evidence="1">
    <location>
        <begin position="3164"/>
        <end position="3185"/>
    </location>
</feature>
<feature type="compositionally biased region" description="Basic and acidic residues" evidence="1">
    <location>
        <begin position="5346"/>
        <end position="5378"/>
    </location>
</feature>
<feature type="compositionally biased region" description="Basic and acidic residues" evidence="1">
    <location>
        <begin position="5510"/>
        <end position="5533"/>
    </location>
</feature>